<reference evidence="1" key="2">
    <citation type="submission" date="2023-05" db="EMBL/GenBank/DDBJ databases">
        <authorList>
            <person name="Fouks B."/>
        </authorList>
    </citation>
    <scope>NUCLEOTIDE SEQUENCE</scope>
    <source>
        <strain evidence="1">Stay&amp;Tobe</strain>
        <tissue evidence="1">Testes</tissue>
    </source>
</reference>
<protein>
    <submittedName>
        <fullName evidence="1">Uncharacterized protein</fullName>
    </submittedName>
</protein>
<dbReference type="EMBL" id="JASPKZ010002720">
    <property type="protein sequence ID" value="KAJ9594789.1"/>
    <property type="molecule type" value="Genomic_DNA"/>
</dbReference>
<sequence length="124" mass="14364">PHLSETRYRTSLRAITPRIFLRIKSVEKVWHSVFPWSRGLIVSVRNLTGSIPVLPFFYGMPTHFRLDSNLVDPFFAHRGPQTSCNLISFSGNTLSLLSTSSEFISPRMIMYIPEIHYLITEFLY</sequence>
<gene>
    <name evidence="1" type="ORF">L9F63_013921</name>
</gene>
<dbReference type="AlphaFoldDB" id="A0AAD8A970"/>
<feature type="non-terminal residue" evidence="1">
    <location>
        <position position="1"/>
    </location>
</feature>
<evidence type="ECO:0000313" key="2">
    <source>
        <dbReference type="Proteomes" id="UP001233999"/>
    </source>
</evidence>
<organism evidence="1 2">
    <name type="scientific">Diploptera punctata</name>
    <name type="common">Pacific beetle cockroach</name>
    <dbReference type="NCBI Taxonomy" id="6984"/>
    <lineage>
        <taxon>Eukaryota</taxon>
        <taxon>Metazoa</taxon>
        <taxon>Ecdysozoa</taxon>
        <taxon>Arthropoda</taxon>
        <taxon>Hexapoda</taxon>
        <taxon>Insecta</taxon>
        <taxon>Pterygota</taxon>
        <taxon>Neoptera</taxon>
        <taxon>Polyneoptera</taxon>
        <taxon>Dictyoptera</taxon>
        <taxon>Blattodea</taxon>
        <taxon>Blaberoidea</taxon>
        <taxon>Blaberidae</taxon>
        <taxon>Diplopterinae</taxon>
        <taxon>Diploptera</taxon>
    </lineage>
</organism>
<reference evidence="1" key="1">
    <citation type="journal article" date="2023" name="IScience">
        <title>Live-bearing cockroach genome reveals convergent evolutionary mechanisms linked to viviparity in insects and beyond.</title>
        <authorList>
            <person name="Fouks B."/>
            <person name="Harrison M.C."/>
            <person name="Mikhailova A.A."/>
            <person name="Marchal E."/>
            <person name="English S."/>
            <person name="Carruthers M."/>
            <person name="Jennings E.C."/>
            <person name="Chiamaka E.L."/>
            <person name="Frigard R.A."/>
            <person name="Pippel M."/>
            <person name="Attardo G.M."/>
            <person name="Benoit J.B."/>
            <person name="Bornberg-Bauer E."/>
            <person name="Tobe S.S."/>
        </authorList>
    </citation>
    <scope>NUCLEOTIDE SEQUENCE</scope>
    <source>
        <strain evidence="1">Stay&amp;Tobe</strain>
    </source>
</reference>
<comment type="caution">
    <text evidence="1">The sequence shown here is derived from an EMBL/GenBank/DDBJ whole genome shotgun (WGS) entry which is preliminary data.</text>
</comment>
<name>A0AAD8A970_DIPPU</name>
<proteinExistence type="predicted"/>
<keyword evidence="2" id="KW-1185">Reference proteome</keyword>
<accession>A0AAD8A970</accession>
<dbReference type="Proteomes" id="UP001233999">
    <property type="component" value="Unassembled WGS sequence"/>
</dbReference>
<evidence type="ECO:0000313" key="1">
    <source>
        <dbReference type="EMBL" id="KAJ9594789.1"/>
    </source>
</evidence>
<feature type="non-terminal residue" evidence="1">
    <location>
        <position position="124"/>
    </location>
</feature>